<dbReference type="InterPro" id="IPR046953">
    <property type="entry name" value="Spore_GerAC-like_C"/>
</dbReference>
<dbReference type="GO" id="GO:0016020">
    <property type="term" value="C:membrane"/>
    <property type="evidence" value="ECO:0007669"/>
    <property type="project" value="UniProtKB-SubCell"/>
</dbReference>
<evidence type="ECO:0000256" key="6">
    <source>
        <dbReference type="ARBA" id="ARBA00023139"/>
    </source>
</evidence>
<evidence type="ECO:0000256" key="4">
    <source>
        <dbReference type="ARBA" id="ARBA00022729"/>
    </source>
</evidence>
<proteinExistence type="inferred from homology"/>
<keyword evidence="5" id="KW-0472">Membrane</keyword>
<dbReference type="EMBL" id="PEDM01000032">
    <property type="protein sequence ID" value="PIC04073.1"/>
    <property type="molecule type" value="Genomic_DNA"/>
</dbReference>
<dbReference type="PROSITE" id="PS51257">
    <property type="entry name" value="PROKAR_LIPOPROTEIN"/>
    <property type="match status" value="1"/>
</dbReference>
<evidence type="ECO:0000313" key="10">
    <source>
        <dbReference type="EMBL" id="PIC04073.1"/>
    </source>
</evidence>
<comment type="caution">
    <text evidence="10">The sequence shown here is derived from an EMBL/GenBank/DDBJ whole genome shotgun (WGS) entry which is preliminary data.</text>
</comment>
<sequence length="400" mass="45324">MKIKRYPFLIFMLFICTLLFGCWSKKELRDLALIIAVGIDKKDGKYMSTFQVVNPGNVAGATQRGGGSTGLPVALYTSTGDTLVEASRKASKQISRIPYYSHTNLVVIGEELAKEGIQQIFDAVERNPQFRPTANIVIARKQTAKQLLSVLTPIDKIPANQMIKTLELTEMMWGENVDTRLREVIESFSLAGKEVIMSSFYVDGNRKHSDDQNNVRTMEPTARLRAAELAIFKKGKLIGWIGKEEARGVLWILDKIKQTAVTVDWKEEKEAVSYKVVRAKTKVTAQLRNGKPIIFVAVKTEGDIGETFVAIDFTDPKQIVALEKVMQQEIKAEIEKAAHVAQKKKSDIFGFGEVVHRAYPKEWKEMKKTWDDKYFPKLDVQVKVESFIRRTGLRTRSYIQ</sequence>
<keyword evidence="6" id="KW-0564">Palmitate</keyword>
<dbReference type="Pfam" id="PF05504">
    <property type="entry name" value="Spore_GerAC"/>
    <property type="match status" value="1"/>
</dbReference>
<evidence type="ECO:0000259" key="8">
    <source>
        <dbReference type="Pfam" id="PF05504"/>
    </source>
</evidence>
<evidence type="ECO:0000256" key="5">
    <source>
        <dbReference type="ARBA" id="ARBA00023136"/>
    </source>
</evidence>
<dbReference type="InterPro" id="IPR057336">
    <property type="entry name" value="GerAC_N"/>
</dbReference>
<evidence type="ECO:0000256" key="3">
    <source>
        <dbReference type="ARBA" id="ARBA00022544"/>
    </source>
</evidence>
<dbReference type="InterPro" id="IPR038501">
    <property type="entry name" value="Spore_GerAC_C_sf"/>
</dbReference>
<evidence type="ECO:0000256" key="2">
    <source>
        <dbReference type="ARBA" id="ARBA00007886"/>
    </source>
</evidence>
<dbReference type="Proteomes" id="UP000230559">
    <property type="component" value="Unassembled WGS sequence"/>
</dbReference>
<evidence type="ECO:0000313" key="11">
    <source>
        <dbReference type="Proteomes" id="UP000230559"/>
    </source>
</evidence>
<dbReference type="PANTHER" id="PTHR35789">
    <property type="entry name" value="SPORE GERMINATION PROTEIN B3"/>
    <property type="match status" value="1"/>
</dbReference>
<dbReference type="InterPro" id="IPR008844">
    <property type="entry name" value="Spore_GerAC-like"/>
</dbReference>
<dbReference type="NCBIfam" id="TIGR02887">
    <property type="entry name" value="spore_ger_x_C"/>
    <property type="match status" value="1"/>
</dbReference>
<feature type="domain" description="Spore germination GerAC-like C-terminal" evidence="8">
    <location>
        <begin position="229"/>
        <end position="392"/>
    </location>
</feature>
<evidence type="ECO:0000259" key="9">
    <source>
        <dbReference type="Pfam" id="PF25198"/>
    </source>
</evidence>
<evidence type="ECO:0000256" key="1">
    <source>
        <dbReference type="ARBA" id="ARBA00004635"/>
    </source>
</evidence>
<name>A0A2G5RMX7_9BACL</name>
<gene>
    <name evidence="10" type="ORF">CS060_11770</name>
</gene>
<keyword evidence="7" id="KW-0449">Lipoprotein</keyword>
<evidence type="ECO:0000256" key="7">
    <source>
        <dbReference type="ARBA" id="ARBA00023288"/>
    </source>
</evidence>
<dbReference type="Pfam" id="PF25198">
    <property type="entry name" value="Spore_GerAC_N"/>
    <property type="match status" value="1"/>
</dbReference>
<comment type="similarity">
    <text evidence="2">Belongs to the GerABKC lipoprotein family.</text>
</comment>
<feature type="domain" description="Spore germination protein N-terminal" evidence="9">
    <location>
        <begin position="25"/>
        <end position="197"/>
    </location>
</feature>
<keyword evidence="4" id="KW-0732">Signal</keyword>
<dbReference type="Gene3D" id="3.30.300.210">
    <property type="entry name" value="Nutrient germinant receptor protein C, domain 3"/>
    <property type="match status" value="1"/>
</dbReference>
<dbReference type="GO" id="GO:0009847">
    <property type="term" value="P:spore germination"/>
    <property type="evidence" value="ECO:0007669"/>
    <property type="project" value="InterPro"/>
</dbReference>
<keyword evidence="3" id="KW-0309">Germination</keyword>
<organism evidence="10 11">
    <name type="scientific">Anoxybacillus flavithermus</name>
    <dbReference type="NCBI Taxonomy" id="33934"/>
    <lineage>
        <taxon>Bacteria</taxon>
        <taxon>Bacillati</taxon>
        <taxon>Bacillota</taxon>
        <taxon>Bacilli</taxon>
        <taxon>Bacillales</taxon>
        <taxon>Anoxybacillaceae</taxon>
        <taxon>Anoxybacillus</taxon>
    </lineage>
</organism>
<protein>
    <submittedName>
        <fullName evidence="10">Spore gernimation protein KC</fullName>
    </submittedName>
</protein>
<dbReference type="AlphaFoldDB" id="A0A2G5RMX7"/>
<comment type="subcellular location">
    <subcellularLocation>
        <location evidence="1">Membrane</location>
        <topology evidence="1">Lipid-anchor</topology>
    </subcellularLocation>
</comment>
<accession>A0A2G5RMX7</accession>
<reference evidence="10 11" key="1">
    <citation type="submission" date="2017-10" db="EMBL/GenBank/DDBJ databases">
        <title>Draft genome sequence of Anoxybacillus flavithermus KU2-6-11 from caldera Uzon (Russia:Kamchtka).</title>
        <authorList>
            <person name="Korzhuk A.V."/>
            <person name="Rozanov A.S."/>
            <person name="Bryanskaya A.V."/>
            <person name="Peltek S.E."/>
        </authorList>
    </citation>
    <scope>NUCLEOTIDE SEQUENCE [LARGE SCALE GENOMIC DNA]</scope>
    <source>
        <strain evidence="10 11">KU2-6_11</strain>
    </source>
</reference>
<dbReference type="PANTHER" id="PTHR35789:SF1">
    <property type="entry name" value="SPORE GERMINATION PROTEIN B3"/>
    <property type="match status" value="1"/>
</dbReference>